<keyword evidence="4" id="KW-0540">Nuclease</keyword>
<accession>A0A8H4TPU8</accession>
<comment type="caution">
    <text evidence="9">The sequence shown here is derived from an EMBL/GenBank/DDBJ whole genome shotgun (WGS) entry which is preliminary data.</text>
</comment>
<evidence type="ECO:0000256" key="3">
    <source>
        <dbReference type="ARBA" id="ARBA00012180"/>
    </source>
</evidence>
<dbReference type="EMBL" id="JABEXW010000595">
    <property type="protein sequence ID" value="KAF4961838.1"/>
    <property type="molecule type" value="Genomic_DNA"/>
</dbReference>
<dbReference type="SUPFAM" id="SSF53098">
    <property type="entry name" value="Ribonuclease H-like"/>
    <property type="match status" value="1"/>
</dbReference>
<dbReference type="GO" id="GO:0046872">
    <property type="term" value="F:metal ion binding"/>
    <property type="evidence" value="ECO:0007669"/>
    <property type="project" value="UniProtKB-KW"/>
</dbReference>
<dbReference type="InterPro" id="IPR050092">
    <property type="entry name" value="RNase_H"/>
</dbReference>
<keyword evidence="7" id="KW-0378">Hydrolase</keyword>
<keyword evidence="5" id="KW-0479">Metal-binding</keyword>
<dbReference type="GO" id="GO:0003676">
    <property type="term" value="F:nucleic acid binding"/>
    <property type="evidence" value="ECO:0007669"/>
    <property type="project" value="InterPro"/>
</dbReference>
<proteinExistence type="inferred from homology"/>
<dbReference type="GO" id="GO:0043137">
    <property type="term" value="P:DNA replication, removal of RNA primer"/>
    <property type="evidence" value="ECO:0007669"/>
    <property type="project" value="TreeGrafter"/>
</dbReference>
<dbReference type="Gene3D" id="3.30.420.10">
    <property type="entry name" value="Ribonuclease H-like superfamily/Ribonuclease H"/>
    <property type="match status" value="1"/>
</dbReference>
<evidence type="ECO:0000256" key="5">
    <source>
        <dbReference type="ARBA" id="ARBA00022723"/>
    </source>
</evidence>
<keyword evidence="6" id="KW-0255">Endonuclease</keyword>
<evidence type="ECO:0000313" key="9">
    <source>
        <dbReference type="EMBL" id="KAF4961838.1"/>
    </source>
</evidence>
<dbReference type="InterPro" id="IPR012337">
    <property type="entry name" value="RNaseH-like_sf"/>
</dbReference>
<reference evidence="9" key="2">
    <citation type="submission" date="2020-05" db="EMBL/GenBank/DDBJ databases">
        <authorList>
            <person name="Kim H.-S."/>
            <person name="Proctor R.H."/>
            <person name="Brown D.W."/>
        </authorList>
    </citation>
    <scope>NUCLEOTIDE SEQUENCE</scope>
    <source>
        <strain evidence="9">NRRL 20472</strain>
    </source>
</reference>
<sequence>MMPYQQEYCGLGIISEEYGGYDEGPIRRFDPEYSYPHCDIPDHQLITYNPSKGISQLRIISPRTGAIVRDNSTAVIHIDGACRGNGTPYARGAWGVYCGPRSPFNSHGLLPMIAPQTSGAAEIHALIVALDMIEYELLPDLSISQIFIVSDSSYLVQAMSEWMEFWLENGGRNSRGQRVAHWEVLRDQHYRIEDMTYGEGGGLDFKFWHVPREMNWQADELANHAFRRQ</sequence>
<evidence type="ECO:0000256" key="2">
    <source>
        <dbReference type="ARBA" id="ARBA00005300"/>
    </source>
</evidence>
<dbReference type="AlphaFoldDB" id="A0A8H4TPU8"/>
<dbReference type="GO" id="GO:0004523">
    <property type="term" value="F:RNA-DNA hybrid ribonuclease activity"/>
    <property type="evidence" value="ECO:0007669"/>
    <property type="project" value="UniProtKB-EC"/>
</dbReference>
<evidence type="ECO:0000259" key="8">
    <source>
        <dbReference type="PROSITE" id="PS50879"/>
    </source>
</evidence>
<evidence type="ECO:0000256" key="4">
    <source>
        <dbReference type="ARBA" id="ARBA00022722"/>
    </source>
</evidence>
<dbReference type="PROSITE" id="PS50879">
    <property type="entry name" value="RNASE_H_1"/>
    <property type="match status" value="1"/>
</dbReference>
<comment type="catalytic activity">
    <reaction evidence="1">
        <text>Endonucleolytic cleavage to 5'-phosphomonoester.</text>
        <dbReference type="EC" id="3.1.26.4"/>
    </reaction>
</comment>
<dbReference type="CDD" id="cd13934">
    <property type="entry name" value="RNase_H_Dikarya_like"/>
    <property type="match status" value="1"/>
</dbReference>
<name>A0A8H4TPU8_9HYPO</name>
<dbReference type="EC" id="3.1.26.4" evidence="3"/>
<organism evidence="9 10">
    <name type="scientific">Fusarium sarcochroum</name>
    <dbReference type="NCBI Taxonomy" id="1208366"/>
    <lineage>
        <taxon>Eukaryota</taxon>
        <taxon>Fungi</taxon>
        <taxon>Dikarya</taxon>
        <taxon>Ascomycota</taxon>
        <taxon>Pezizomycotina</taxon>
        <taxon>Sordariomycetes</taxon>
        <taxon>Hypocreomycetidae</taxon>
        <taxon>Hypocreales</taxon>
        <taxon>Nectriaceae</taxon>
        <taxon>Fusarium</taxon>
        <taxon>Fusarium lateritium species complex</taxon>
    </lineage>
</organism>
<keyword evidence="10" id="KW-1185">Reference proteome</keyword>
<dbReference type="Proteomes" id="UP000622797">
    <property type="component" value="Unassembled WGS sequence"/>
</dbReference>
<feature type="domain" description="RNase H type-1" evidence="8">
    <location>
        <begin position="70"/>
        <end position="227"/>
    </location>
</feature>
<evidence type="ECO:0000256" key="7">
    <source>
        <dbReference type="ARBA" id="ARBA00022801"/>
    </source>
</evidence>
<dbReference type="PANTHER" id="PTHR10642:SF26">
    <property type="entry name" value="RIBONUCLEASE H1"/>
    <property type="match status" value="1"/>
</dbReference>
<dbReference type="PANTHER" id="PTHR10642">
    <property type="entry name" value="RIBONUCLEASE H1"/>
    <property type="match status" value="1"/>
</dbReference>
<gene>
    <name evidence="9" type="ORF">FSARC_10024</name>
</gene>
<evidence type="ECO:0000256" key="6">
    <source>
        <dbReference type="ARBA" id="ARBA00022759"/>
    </source>
</evidence>
<dbReference type="Pfam" id="PF00075">
    <property type="entry name" value="RNase_H"/>
    <property type="match status" value="1"/>
</dbReference>
<comment type="similarity">
    <text evidence="2">Belongs to the RNase H family.</text>
</comment>
<evidence type="ECO:0000313" key="10">
    <source>
        <dbReference type="Proteomes" id="UP000622797"/>
    </source>
</evidence>
<dbReference type="OrthoDB" id="245563at2759"/>
<dbReference type="InterPro" id="IPR036397">
    <property type="entry name" value="RNaseH_sf"/>
</dbReference>
<evidence type="ECO:0000256" key="1">
    <source>
        <dbReference type="ARBA" id="ARBA00000077"/>
    </source>
</evidence>
<protein>
    <recommendedName>
        <fullName evidence="3">ribonuclease H</fullName>
        <ecNumber evidence="3">3.1.26.4</ecNumber>
    </recommendedName>
</protein>
<dbReference type="InterPro" id="IPR002156">
    <property type="entry name" value="RNaseH_domain"/>
</dbReference>
<reference evidence="9" key="1">
    <citation type="journal article" date="2020" name="BMC Genomics">
        <title>Correction to: Identification and distribution of gene clusters required for synthesis of sphingolipid metabolism inhibitors in diverse species of the filamentous fungus Fusarium.</title>
        <authorList>
            <person name="Kim H.S."/>
            <person name="Lohmar J.M."/>
            <person name="Busman M."/>
            <person name="Brown D.W."/>
            <person name="Naumann T.A."/>
            <person name="Divon H.H."/>
            <person name="Lysoe E."/>
            <person name="Uhlig S."/>
            <person name="Proctor R.H."/>
        </authorList>
    </citation>
    <scope>NUCLEOTIDE SEQUENCE</scope>
    <source>
        <strain evidence="9">NRRL 20472</strain>
    </source>
</reference>